<keyword evidence="8" id="KW-0732">Signal</keyword>
<evidence type="ECO:0000313" key="10">
    <source>
        <dbReference type="EMBL" id="CAH2074610.1"/>
    </source>
</evidence>
<gene>
    <name evidence="10" type="ORF">IPOD504_LOCUS16156</name>
</gene>
<evidence type="ECO:0000256" key="7">
    <source>
        <dbReference type="SAM" id="MobiDB-lite"/>
    </source>
</evidence>
<evidence type="ECO:0000259" key="9">
    <source>
        <dbReference type="Pfam" id="PF00080"/>
    </source>
</evidence>
<accession>A0ABN8J5F7</accession>
<evidence type="ECO:0000313" key="11">
    <source>
        <dbReference type="Proteomes" id="UP000837857"/>
    </source>
</evidence>
<dbReference type="InterPro" id="IPR024134">
    <property type="entry name" value="SOD_Cu/Zn_/chaperone"/>
</dbReference>
<name>A0ABN8J5F7_9NEOP</name>
<keyword evidence="3" id="KW-0862">Zinc</keyword>
<keyword evidence="2" id="KW-0479">Metal-binding</keyword>
<evidence type="ECO:0000256" key="1">
    <source>
        <dbReference type="ARBA" id="ARBA00012682"/>
    </source>
</evidence>
<reference evidence="10" key="1">
    <citation type="submission" date="2022-03" db="EMBL/GenBank/DDBJ databases">
        <authorList>
            <person name="Martin H S."/>
        </authorList>
    </citation>
    <scope>NUCLEOTIDE SEQUENCE</scope>
</reference>
<dbReference type="Pfam" id="PF00080">
    <property type="entry name" value="Sod_Cu"/>
    <property type="match status" value="1"/>
</dbReference>
<dbReference type="PANTHER" id="PTHR10003">
    <property type="entry name" value="SUPEROXIDE DISMUTASE CU-ZN -RELATED"/>
    <property type="match status" value="1"/>
</dbReference>
<keyword evidence="5" id="KW-0560">Oxidoreductase</keyword>
<protein>
    <recommendedName>
        <fullName evidence="1">superoxide dismutase</fullName>
        <ecNumber evidence="1">1.15.1.1</ecNumber>
    </recommendedName>
</protein>
<evidence type="ECO:0000256" key="6">
    <source>
        <dbReference type="ARBA" id="ARBA00049204"/>
    </source>
</evidence>
<comment type="catalytic activity">
    <reaction evidence="6">
        <text>2 superoxide + 2 H(+) = H2O2 + O2</text>
        <dbReference type="Rhea" id="RHEA:20696"/>
        <dbReference type="ChEBI" id="CHEBI:15378"/>
        <dbReference type="ChEBI" id="CHEBI:15379"/>
        <dbReference type="ChEBI" id="CHEBI:16240"/>
        <dbReference type="ChEBI" id="CHEBI:18421"/>
        <dbReference type="EC" id="1.15.1.1"/>
    </reaction>
</comment>
<dbReference type="Proteomes" id="UP000837857">
    <property type="component" value="Chromosome 7"/>
</dbReference>
<dbReference type="Gene3D" id="2.60.40.200">
    <property type="entry name" value="Superoxide dismutase, copper/zinc binding domain"/>
    <property type="match status" value="1"/>
</dbReference>
<dbReference type="SUPFAM" id="SSF49329">
    <property type="entry name" value="Cu,Zn superoxide dismutase-like"/>
    <property type="match status" value="1"/>
</dbReference>
<dbReference type="EMBL" id="OW152819">
    <property type="protein sequence ID" value="CAH2074610.1"/>
    <property type="molecule type" value="Genomic_DNA"/>
</dbReference>
<evidence type="ECO:0000256" key="4">
    <source>
        <dbReference type="ARBA" id="ARBA00022862"/>
    </source>
</evidence>
<feature type="domain" description="Superoxide dismutase copper/zinc binding" evidence="9">
    <location>
        <begin position="64"/>
        <end position="198"/>
    </location>
</feature>
<feature type="signal peptide" evidence="8">
    <location>
        <begin position="1"/>
        <end position="16"/>
    </location>
</feature>
<proteinExistence type="predicted"/>
<keyword evidence="4" id="KW-0049">Antioxidant</keyword>
<dbReference type="InterPro" id="IPR036423">
    <property type="entry name" value="SOD-like_Cu/Zn_dom_sf"/>
</dbReference>
<keyword evidence="11" id="KW-1185">Reference proteome</keyword>
<evidence type="ECO:0000256" key="2">
    <source>
        <dbReference type="ARBA" id="ARBA00022723"/>
    </source>
</evidence>
<evidence type="ECO:0000256" key="8">
    <source>
        <dbReference type="SAM" id="SignalP"/>
    </source>
</evidence>
<organism evidence="10 11">
    <name type="scientific">Iphiclides podalirius</name>
    <name type="common">scarce swallowtail</name>
    <dbReference type="NCBI Taxonomy" id="110791"/>
    <lineage>
        <taxon>Eukaryota</taxon>
        <taxon>Metazoa</taxon>
        <taxon>Ecdysozoa</taxon>
        <taxon>Arthropoda</taxon>
        <taxon>Hexapoda</taxon>
        <taxon>Insecta</taxon>
        <taxon>Pterygota</taxon>
        <taxon>Neoptera</taxon>
        <taxon>Endopterygota</taxon>
        <taxon>Lepidoptera</taxon>
        <taxon>Glossata</taxon>
        <taxon>Ditrysia</taxon>
        <taxon>Papilionoidea</taxon>
        <taxon>Papilionidae</taxon>
        <taxon>Papilioninae</taxon>
        <taxon>Iphiclides</taxon>
    </lineage>
</organism>
<feature type="non-terminal residue" evidence="10">
    <location>
        <position position="201"/>
    </location>
</feature>
<sequence length="201" mass="21534">MNRLLLLASIVAVVAAHGAHDHDHSHDHGHDHGHDHSHDTYTEPVKPEDVRAIVKLEEPGGGKVHGNVTFVRQPDGKVRVSGVIVGMPPGHYGFHIYEKGDITGGCGNNGGHFNPHNKEHGHPEEENRHAGDLGNVQFDENGVSNVDFTDGVIQLWGPHSIVGRAIVLHSMADDYGKGGHPDSKKTGNAGSHVACGVIGYW</sequence>
<feature type="chain" id="PRO_5045469581" description="superoxide dismutase" evidence="8">
    <location>
        <begin position="17"/>
        <end position="201"/>
    </location>
</feature>
<evidence type="ECO:0000256" key="3">
    <source>
        <dbReference type="ARBA" id="ARBA00022833"/>
    </source>
</evidence>
<dbReference type="InterPro" id="IPR001424">
    <property type="entry name" value="SOD_Cu_Zn_dom"/>
</dbReference>
<dbReference type="CDD" id="cd00305">
    <property type="entry name" value="Cu-Zn_Superoxide_Dismutase"/>
    <property type="match status" value="1"/>
</dbReference>
<evidence type="ECO:0000256" key="5">
    <source>
        <dbReference type="ARBA" id="ARBA00023002"/>
    </source>
</evidence>
<dbReference type="EC" id="1.15.1.1" evidence="1"/>
<dbReference type="PRINTS" id="PR00068">
    <property type="entry name" value="CUZNDISMTASE"/>
</dbReference>
<feature type="region of interest" description="Disordered" evidence="7">
    <location>
        <begin position="19"/>
        <end position="43"/>
    </location>
</feature>